<dbReference type="PANTHER" id="PTHR30204">
    <property type="entry name" value="REDOX-CYCLING DRUG-SENSING TRANSCRIPTIONAL ACTIVATOR SOXR"/>
    <property type="match status" value="1"/>
</dbReference>
<organism evidence="1 2">
    <name type="scientific">Loigolactobacillus backii</name>
    <dbReference type="NCBI Taxonomy" id="375175"/>
    <lineage>
        <taxon>Bacteria</taxon>
        <taxon>Bacillati</taxon>
        <taxon>Bacillota</taxon>
        <taxon>Bacilli</taxon>
        <taxon>Lactobacillales</taxon>
        <taxon>Lactobacillaceae</taxon>
        <taxon>Loigolactobacillus</taxon>
    </lineage>
</organism>
<accession>A0A192GZB0</accession>
<dbReference type="InterPro" id="IPR047057">
    <property type="entry name" value="MerR_fam"/>
</dbReference>
<keyword evidence="2" id="KW-1185">Reference proteome</keyword>
<sequence>MATYTTGELAKICGVSIRTIQYYDQKNLLSPDHFNKSGKRIYSNKELQTLRIILGYKQLGFTLKDIRKVMANQQNYAVLELLLDRQITRLDQQIKVLEAQKQSAQYISDTLHNSEPLLENTLDDIDGTMQKNKELKQLHQLLILFGILADLLEIGLLFLGIVNGIWWPMFIGIPIIVFIAGYMTKEYNQNTAYICPNCKTIFKIGLKKLFFSAHTPKTRKLICPHCGKKAYCIETFAKE</sequence>
<name>A0A192GZB0_9LACO</name>
<dbReference type="CDD" id="cd01106">
    <property type="entry name" value="HTH_TipAL-Mta"/>
    <property type="match status" value="1"/>
</dbReference>
<dbReference type="STRING" id="375175.AYR53_03245"/>
<dbReference type="GeneID" id="42981255"/>
<dbReference type="PROSITE" id="PS50937">
    <property type="entry name" value="HTH_MERR_2"/>
    <property type="match status" value="1"/>
</dbReference>
<dbReference type="InterPro" id="IPR009061">
    <property type="entry name" value="DNA-bd_dom_put_sf"/>
</dbReference>
<dbReference type="Gene3D" id="1.10.1660.10">
    <property type="match status" value="1"/>
</dbReference>
<dbReference type="SMART" id="SM00422">
    <property type="entry name" value="HTH_MERR"/>
    <property type="match status" value="1"/>
</dbReference>
<dbReference type="OrthoDB" id="1894615at2"/>
<gene>
    <name evidence="1" type="ORF">AYR53_03245</name>
</gene>
<dbReference type="AlphaFoldDB" id="A0A192GZB0"/>
<reference evidence="1 2" key="1">
    <citation type="submission" date="2016-03" db="EMBL/GenBank/DDBJ databases">
        <title>Pediococcus and Lactobacillus from brewery environment - whole genome sequencing and assembly.</title>
        <authorList>
            <person name="Behr J."/>
            <person name="Geissler A.J."/>
            <person name="Vogel R.F."/>
        </authorList>
    </citation>
    <scope>NUCLEOTIDE SEQUENCE [LARGE SCALE GENOMIC DNA]</scope>
    <source>
        <strain evidence="1 2">TMW 1.1989</strain>
    </source>
</reference>
<protein>
    <submittedName>
        <fullName evidence="1">Uncharacterized protein</fullName>
    </submittedName>
</protein>
<dbReference type="EMBL" id="CP014873">
    <property type="protein sequence ID" value="ANK61869.1"/>
    <property type="molecule type" value="Genomic_DNA"/>
</dbReference>
<dbReference type="InterPro" id="IPR000551">
    <property type="entry name" value="MerR-type_HTH_dom"/>
</dbReference>
<dbReference type="SUPFAM" id="SSF46955">
    <property type="entry name" value="Putative DNA-binding domain"/>
    <property type="match status" value="1"/>
</dbReference>
<dbReference type="Proteomes" id="UP000078582">
    <property type="component" value="Chromosome"/>
</dbReference>
<dbReference type="Pfam" id="PF13411">
    <property type="entry name" value="MerR_1"/>
    <property type="match status" value="1"/>
</dbReference>
<dbReference type="GO" id="GO:0003700">
    <property type="term" value="F:DNA-binding transcription factor activity"/>
    <property type="evidence" value="ECO:0007669"/>
    <property type="project" value="InterPro"/>
</dbReference>
<dbReference type="KEGG" id="lbt:AYR52_10080"/>
<dbReference type="GO" id="GO:0003677">
    <property type="term" value="F:DNA binding"/>
    <property type="evidence" value="ECO:0007669"/>
    <property type="project" value="InterPro"/>
</dbReference>
<evidence type="ECO:0000313" key="2">
    <source>
        <dbReference type="Proteomes" id="UP000078582"/>
    </source>
</evidence>
<dbReference type="PANTHER" id="PTHR30204:SF96">
    <property type="entry name" value="CHROMOSOME-ANCHORING PROTEIN RACA"/>
    <property type="match status" value="1"/>
</dbReference>
<evidence type="ECO:0000313" key="1">
    <source>
        <dbReference type="EMBL" id="ANK61869.1"/>
    </source>
</evidence>
<proteinExistence type="predicted"/>
<dbReference type="RefSeq" id="WP_068225885.1">
    <property type="nucleotide sequence ID" value="NZ_CP014623.1"/>
</dbReference>
<dbReference type="PRINTS" id="PR00040">
    <property type="entry name" value="HTHMERR"/>
</dbReference>